<keyword evidence="4" id="KW-1185">Reference proteome</keyword>
<evidence type="ECO:0000313" key="3">
    <source>
        <dbReference type="EMBL" id="GGK41330.1"/>
    </source>
</evidence>
<dbReference type="Gene3D" id="2.90.10.30">
    <property type="match status" value="1"/>
</dbReference>
<proteinExistence type="predicted"/>
<evidence type="ECO:0000259" key="2">
    <source>
        <dbReference type="PROSITE" id="PS50927"/>
    </source>
</evidence>
<organism evidence="3 4">
    <name type="scientific">Pilimelia terevasa</name>
    <dbReference type="NCBI Taxonomy" id="53372"/>
    <lineage>
        <taxon>Bacteria</taxon>
        <taxon>Bacillati</taxon>
        <taxon>Actinomycetota</taxon>
        <taxon>Actinomycetes</taxon>
        <taxon>Micromonosporales</taxon>
        <taxon>Micromonosporaceae</taxon>
        <taxon>Pilimelia</taxon>
    </lineage>
</organism>
<comment type="caution">
    <text evidence="3">The sequence shown here is derived from an EMBL/GenBank/DDBJ whole genome shotgun (WGS) entry which is preliminary data.</text>
</comment>
<dbReference type="PROSITE" id="PS50927">
    <property type="entry name" value="BULB_LECTIN"/>
    <property type="match status" value="1"/>
</dbReference>
<dbReference type="EMBL" id="BMQC01000020">
    <property type="protein sequence ID" value="GGK41330.1"/>
    <property type="molecule type" value="Genomic_DNA"/>
</dbReference>
<protein>
    <recommendedName>
        <fullName evidence="2">Bulb-type lectin domain-containing protein</fullName>
    </recommendedName>
</protein>
<sequence length="156" mass="17099">MARWNATAFMGALSIIGVGLFTTPVTAATKSDVASNDWAFEMPRGESLYVRHSLYWVKPDFGQKYFTMQSDGNLVLYAYKYHGSTEKKVCWESGTRGAGARATYQNDGNFVIYVGVHAVWSSNTAGKPGASVSLDGYGPSVDLNVGFMRLVENCVW</sequence>
<gene>
    <name evidence="3" type="ORF">GCM10010124_37750</name>
</gene>
<feature type="chain" id="PRO_5035190039" description="Bulb-type lectin domain-containing protein" evidence="1">
    <location>
        <begin position="28"/>
        <end position="156"/>
    </location>
</feature>
<accession>A0A8J3BTW1</accession>
<dbReference type="Proteomes" id="UP000662200">
    <property type="component" value="Unassembled WGS sequence"/>
</dbReference>
<evidence type="ECO:0000256" key="1">
    <source>
        <dbReference type="SAM" id="SignalP"/>
    </source>
</evidence>
<evidence type="ECO:0000313" key="4">
    <source>
        <dbReference type="Proteomes" id="UP000662200"/>
    </source>
</evidence>
<reference evidence="3" key="2">
    <citation type="submission" date="2020-09" db="EMBL/GenBank/DDBJ databases">
        <authorList>
            <person name="Sun Q."/>
            <person name="Ohkuma M."/>
        </authorList>
    </citation>
    <scope>NUCLEOTIDE SEQUENCE</scope>
    <source>
        <strain evidence="3">JCM 3091</strain>
    </source>
</reference>
<feature type="signal peptide" evidence="1">
    <location>
        <begin position="1"/>
        <end position="27"/>
    </location>
</feature>
<keyword evidence="1" id="KW-0732">Signal</keyword>
<name>A0A8J3BTW1_9ACTN</name>
<dbReference type="SUPFAM" id="SSF51110">
    <property type="entry name" value="alpha-D-mannose-specific plant lectins"/>
    <property type="match status" value="1"/>
</dbReference>
<dbReference type="Gene3D" id="2.90.10.10">
    <property type="entry name" value="Bulb-type lectin domain"/>
    <property type="match status" value="1"/>
</dbReference>
<reference evidence="3" key="1">
    <citation type="journal article" date="2014" name="Int. J. Syst. Evol. Microbiol.">
        <title>Complete genome sequence of Corynebacterium casei LMG S-19264T (=DSM 44701T), isolated from a smear-ripened cheese.</title>
        <authorList>
            <consortium name="US DOE Joint Genome Institute (JGI-PGF)"/>
            <person name="Walter F."/>
            <person name="Albersmeier A."/>
            <person name="Kalinowski J."/>
            <person name="Ruckert C."/>
        </authorList>
    </citation>
    <scope>NUCLEOTIDE SEQUENCE</scope>
    <source>
        <strain evidence="3">JCM 3091</strain>
    </source>
</reference>
<dbReference type="InterPro" id="IPR036426">
    <property type="entry name" value="Bulb-type_lectin_dom_sf"/>
</dbReference>
<dbReference type="InterPro" id="IPR001480">
    <property type="entry name" value="Bulb-type_lectin_dom"/>
</dbReference>
<feature type="domain" description="Bulb-type lectin" evidence="2">
    <location>
        <begin position="39"/>
        <end position="156"/>
    </location>
</feature>
<dbReference type="AlphaFoldDB" id="A0A8J3BTW1"/>